<feature type="compositionally biased region" description="Polar residues" evidence="2">
    <location>
        <begin position="734"/>
        <end position="749"/>
    </location>
</feature>
<dbReference type="Proteomes" id="UP001623349">
    <property type="component" value="Unassembled WGS sequence"/>
</dbReference>
<dbReference type="Gene3D" id="2.30.42.10">
    <property type="match status" value="1"/>
</dbReference>
<feature type="compositionally biased region" description="Polar residues" evidence="2">
    <location>
        <begin position="825"/>
        <end position="836"/>
    </location>
</feature>
<dbReference type="InterPro" id="IPR056814">
    <property type="entry name" value="GIPC1-3_GH1"/>
</dbReference>
<evidence type="ECO:0000256" key="1">
    <source>
        <dbReference type="ARBA" id="ARBA00009011"/>
    </source>
</evidence>
<dbReference type="Pfam" id="PF00595">
    <property type="entry name" value="PDZ"/>
    <property type="match status" value="1"/>
</dbReference>
<feature type="compositionally biased region" description="Polar residues" evidence="2">
    <location>
        <begin position="906"/>
        <end position="929"/>
    </location>
</feature>
<feature type="compositionally biased region" description="Polar residues" evidence="2">
    <location>
        <begin position="554"/>
        <end position="612"/>
    </location>
</feature>
<dbReference type="PROSITE" id="PS50106">
    <property type="entry name" value="PDZ"/>
    <property type="match status" value="1"/>
</dbReference>
<evidence type="ECO:0000259" key="3">
    <source>
        <dbReference type="PROSITE" id="PS50106"/>
    </source>
</evidence>
<dbReference type="SUPFAM" id="SSF50156">
    <property type="entry name" value="PDZ domain-like"/>
    <property type="match status" value="1"/>
</dbReference>
<feature type="region of interest" description="Disordered" evidence="2">
    <location>
        <begin position="253"/>
        <end position="890"/>
    </location>
</feature>
<feature type="compositionally biased region" description="Polar residues" evidence="2">
    <location>
        <begin position="502"/>
        <end position="526"/>
    </location>
</feature>
<feature type="compositionally biased region" description="Polar residues" evidence="2">
    <location>
        <begin position="361"/>
        <end position="424"/>
    </location>
</feature>
<dbReference type="InterPro" id="IPR017379">
    <property type="entry name" value="GIPC1/2/3"/>
</dbReference>
<feature type="compositionally biased region" description="Low complexity" evidence="2">
    <location>
        <begin position="722"/>
        <end position="733"/>
    </location>
</feature>
<dbReference type="PANTHER" id="PTHR12259">
    <property type="entry name" value="RGS-GAIP INTERACTING PROTEIN GIPC"/>
    <property type="match status" value="1"/>
</dbReference>
<dbReference type="EMBL" id="BAAFST010000010">
    <property type="protein sequence ID" value="GAB1295397.1"/>
    <property type="molecule type" value="Genomic_DNA"/>
</dbReference>
<proteinExistence type="inferred from homology"/>
<feature type="compositionally biased region" description="Basic residues" evidence="2">
    <location>
        <begin position="299"/>
        <end position="310"/>
    </location>
</feature>
<sequence length="1055" mass="111037">MDSAASREPGATEPLTRARPRLVFRTQLAHGSPTGRIEGFTNVRELYAKIAEAFGIAPTEILFCTLNSHKVDMQKLLGGQIGLEDFIFAHVRGETKEVEVTKTEDALGLTITDNGAGYAFIKRIKEGSIINRIEAVCVGDSIEAINDHSIVGCRHYEVAKMLRELPRSQPFTLRLVQPRRAFDMIGQRSKSSKCPMEAKVSSGRETLRLRSGGAATVEEAAITPGGGSHSPFPLPIWKASFPATTTLSMLRAQRRGSGSGAQGGRPAGELHGHPRPRAGSRGGGDCSELGRSPGLCTRPGRRSGRVRLSGRVRGGGVGSRRRGPRRLWLACVGVSSPGPSPLPQRHSRTQDSSEPRPATGTRPSSETQARPETQLGSSTQFSSKTQSEPHPSSGTQVSPEAHSSSRTNIEVQPSSRTRPSSLTQDHPEAQHGSSTQSEPHPSSGTQVSPKARSCSRIKSDVLHSSRTPSSSVTQTHPKAQPDFSTQHSSETQLESVVRPELQSCSKTKIEAQGSSKTQPSSATQAHPGSVALVVSEVQPAFRPQPGPGVRSDSRTQVSPEATPHSGASGNSEDQARLRTQASPQVNLCSETKATLRTQSGSEVGLGSRTQTHPAGKPCSRVQPDTGTNPEAAAQVMADPQPSGMQPSAVPQPHSGTKTNVRMQLGSEHRAHCQAQQPGSESQPRHETAASMADTRSGSGGTASLGPQARSSKPLTDRNHAGSSSQPSSTPLPSADTQGHTAAQSKLTPQPCSPAQLPASTSQRPAPQGSPGDESDSAAQPRGRSRTALRGEPHSQMPRTPETRPSSGMSPGANPTPPRRSCEGSRAQSDSGTQTDFQAWPGSGAHAGWARHRRSQLQSLAEKEPSSRSLSSSGDRTQHLVTAGASCVPQQDTGQWLGYAARVASRTQFSPQVPSRTGAQPSAADSSSRTRPGHSPGACPLSSRDSRCSQTPGLEPTKEPEPLAGPQSPSPLTLRVPTPAPSKVAGPWPQDGTQATPGPQARHPTLLGPESPVPDTPQKPALFPKPQLGRQKLSPAPTYVTPSPSPGSGSLPHPSL</sequence>
<dbReference type="SMART" id="SM00228">
    <property type="entry name" value="PDZ"/>
    <property type="match status" value="1"/>
</dbReference>
<comment type="similarity">
    <text evidence="1">Belongs to the GIPC family.</text>
</comment>
<feature type="domain" description="PDZ" evidence="3">
    <location>
        <begin position="97"/>
        <end position="164"/>
    </location>
</feature>
<dbReference type="Pfam" id="PF25083">
    <property type="entry name" value="GIPC1_GH1"/>
    <property type="match status" value="1"/>
</dbReference>
<feature type="compositionally biased region" description="Low complexity" evidence="2">
    <location>
        <begin position="1045"/>
        <end position="1055"/>
    </location>
</feature>
<dbReference type="InterPro" id="IPR001478">
    <property type="entry name" value="PDZ"/>
</dbReference>
<dbReference type="InterPro" id="IPR036034">
    <property type="entry name" value="PDZ_sf"/>
</dbReference>
<comment type="caution">
    <text evidence="4">The sequence shown here is derived from an EMBL/GenBank/DDBJ whole genome shotgun (WGS) entry which is preliminary data.</text>
</comment>
<dbReference type="CDD" id="cd23079">
    <property type="entry name" value="PDZ_GIPC3"/>
    <property type="match status" value="1"/>
</dbReference>
<gene>
    <name evidence="4" type="ORF">APTSU1_001063100</name>
</gene>
<protein>
    <submittedName>
        <fullName evidence="4">PDZ domain-containing protein GIPC3</fullName>
    </submittedName>
</protein>
<accession>A0ABQ0F7Z0</accession>
<feature type="compositionally biased region" description="Polar residues" evidence="2">
    <location>
        <begin position="464"/>
        <end position="494"/>
    </location>
</feature>
<feature type="region of interest" description="Disordered" evidence="2">
    <location>
        <begin position="906"/>
        <end position="1055"/>
    </location>
</feature>
<reference evidence="4 5" key="1">
    <citation type="submission" date="2024-08" db="EMBL/GenBank/DDBJ databases">
        <title>The draft genome of Apodemus speciosus.</title>
        <authorList>
            <person name="Nabeshima K."/>
            <person name="Suzuki S."/>
            <person name="Onuma M."/>
        </authorList>
    </citation>
    <scope>NUCLEOTIDE SEQUENCE [LARGE SCALE GENOMIC DNA]</scope>
    <source>
        <strain evidence="4">IB14-021</strain>
    </source>
</reference>
<feature type="compositionally biased region" description="Gly residues" evidence="2">
    <location>
        <begin position="257"/>
        <end position="266"/>
    </location>
</feature>
<dbReference type="PANTHER" id="PTHR12259:SF2">
    <property type="entry name" value="PDZ DOMAIN-CONTAINING PROTEIN GIPC3"/>
    <property type="match status" value="1"/>
</dbReference>
<evidence type="ECO:0000313" key="5">
    <source>
        <dbReference type="Proteomes" id="UP001623349"/>
    </source>
</evidence>
<evidence type="ECO:0000313" key="4">
    <source>
        <dbReference type="EMBL" id="GAB1295397.1"/>
    </source>
</evidence>
<evidence type="ECO:0000256" key="2">
    <source>
        <dbReference type="SAM" id="MobiDB-lite"/>
    </source>
</evidence>
<organism evidence="4 5">
    <name type="scientific">Apodemus speciosus</name>
    <name type="common">Large Japanese field mouse</name>
    <dbReference type="NCBI Taxonomy" id="105296"/>
    <lineage>
        <taxon>Eukaryota</taxon>
        <taxon>Metazoa</taxon>
        <taxon>Chordata</taxon>
        <taxon>Craniata</taxon>
        <taxon>Vertebrata</taxon>
        <taxon>Euteleostomi</taxon>
        <taxon>Mammalia</taxon>
        <taxon>Eutheria</taxon>
        <taxon>Euarchontoglires</taxon>
        <taxon>Glires</taxon>
        <taxon>Rodentia</taxon>
        <taxon>Myomorpha</taxon>
        <taxon>Muroidea</taxon>
        <taxon>Muridae</taxon>
        <taxon>Murinae</taxon>
        <taxon>Apodemus</taxon>
    </lineage>
</organism>
<keyword evidence="5" id="KW-1185">Reference proteome</keyword>
<name>A0ABQ0F7Z0_APOSI</name>
<feature type="compositionally biased region" description="Polar residues" evidence="2">
    <location>
        <begin position="431"/>
        <end position="448"/>
    </location>
</feature>